<dbReference type="Gene3D" id="3.30.70.240">
    <property type="match status" value="1"/>
</dbReference>
<dbReference type="Pfam" id="PF21018">
    <property type="entry name" value="BipA_C"/>
    <property type="match status" value="1"/>
</dbReference>
<keyword evidence="2" id="KW-0820">tRNA-binding</keyword>
<dbReference type="FunFam" id="3.30.70.870:FF:000003">
    <property type="entry name" value="GTP-binding protein TypA"/>
    <property type="match status" value="1"/>
</dbReference>
<dbReference type="Gene3D" id="2.40.50.250">
    <property type="entry name" value="bipa protein"/>
    <property type="match status" value="1"/>
</dbReference>
<proteinExistence type="inferred from homology"/>
<name>I4B1C7_TURPD</name>
<evidence type="ECO:0000313" key="5">
    <source>
        <dbReference type="Proteomes" id="UP000006048"/>
    </source>
</evidence>
<dbReference type="InterPro" id="IPR000640">
    <property type="entry name" value="EFG_V-like"/>
</dbReference>
<dbReference type="InterPro" id="IPR035647">
    <property type="entry name" value="EFG_III/V"/>
</dbReference>
<keyword evidence="1 2" id="KW-0342">GTP-binding</keyword>
<dbReference type="STRING" id="869212.Turpa_0428"/>
<gene>
    <name evidence="2" type="primary">bipA</name>
    <name evidence="4" type="ordered locus">Turpa_0428</name>
</gene>
<dbReference type="GO" id="GO:0043022">
    <property type="term" value="F:ribosome binding"/>
    <property type="evidence" value="ECO:0007669"/>
    <property type="project" value="UniProtKB-UniRule"/>
</dbReference>
<dbReference type="GO" id="GO:0005829">
    <property type="term" value="C:cytosol"/>
    <property type="evidence" value="ECO:0007669"/>
    <property type="project" value="TreeGrafter"/>
</dbReference>
<dbReference type="SUPFAM" id="SSF54980">
    <property type="entry name" value="EF-G C-terminal domain-like"/>
    <property type="match status" value="2"/>
</dbReference>
<dbReference type="FunFam" id="3.40.50.300:FF:000055">
    <property type="entry name" value="GTP-binding protein TypA"/>
    <property type="match status" value="1"/>
</dbReference>
<dbReference type="Proteomes" id="UP000006048">
    <property type="component" value="Chromosome"/>
</dbReference>
<dbReference type="GO" id="GO:1990904">
    <property type="term" value="C:ribonucleoprotein complex"/>
    <property type="evidence" value="ECO:0007669"/>
    <property type="project" value="TreeGrafter"/>
</dbReference>
<sequence length="601" mass="67101">MKNIAIIAHVDHGKTTLVDKILNFCTAEAKDVTERVMDSNDLERERGITILAKNTAVEYEGTRINIVDTPGHSDFGGEVERILRMVDTCLLLVDAMEGPMPQTRFVLKKALELGHKIILVINKVDKPNCDPQAVINDVFDLFVELNASDEQTDFPVIYASAKNNYAFLEWADFEKPESKTSIKPLLDMVLKHARDGAGDPQGPFTFQVTSLDYNDYLGRICIGRVFNGSVKVGDQVVLRGENEKGEPTVSKHKITKLFDFLGLKRIDVTEASCPNIIAIAGIEEMTIGDTLCAESVSEALPRIKIEPPTVSMQFSVNDSPFAGKEGKWVTSRNIRERLERELKTNLALRVEDLGDSFKVAGRGELQLAILIENMRREGFELGVSKPQVIFKEENGEKLEPYEEMIMDMPEAYSGGVIQELNRRKGIMLLMETLSTGFVRIKYEMPTRGLIGFRSFFLTETRGEGSMSGIFLGYRPFAGEFSGRTRGAIVSMEAGATNAYSLFSIQDRGDLFLGAQVPVYVGMIIGLHAKDNDLDVNPIREKKQSNVRASGTDEALRLVPHKKMSLEQCLDFLEEDETLEVTPTSLRLRKKVLNPSMRKRSA</sequence>
<dbReference type="RefSeq" id="WP_014801604.1">
    <property type="nucleotide sequence ID" value="NC_018020.1"/>
</dbReference>
<dbReference type="GO" id="GO:0019843">
    <property type="term" value="F:rRNA binding"/>
    <property type="evidence" value="ECO:0007669"/>
    <property type="project" value="UniProtKB-KW"/>
</dbReference>
<dbReference type="CDD" id="cd01891">
    <property type="entry name" value="TypA_BipA"/>
    <property type="match status" value="1"/>
</dbReference>
<dbReference type="GO" id="GO:0000027">
    <property type="term" value="P:ribosomal large subunit assembly"/>
    <property type="evidence" value="ECO:0007669"/>
    <property type="project" value="UniProtKB-UniRule"/>
</dbReference>
<dbReference type="AlphaFoldDB" id="I4B1C7"/>
<evidence type="ECO:0000256" key="1">
    <source>
        <dbReference type="ARBA" id="ARBA00023134"/>
    </source>
</evidence>
<dbReference type="PROSITE" id="PS51722">
    <property type="entry name" value="G_TR_2"/>
    <property type="match status" value="1"/>
</dbReference>
<dbReference type="GO" id="GO:0005525">
    <property type="term" value="F:GTP binding"/>
    <property type="evidence" value="ECO:0007669"/>
    <property type="project" value="UniProtKB-UniRule"/>
</dbReference>
<dbReference type="FunFam" id="3.30.70.240:FF:000002">
    <property type="entry name" value="GTP-binding protein TypA"/>
    <property type="match status" value="1"/>
</dbReference>
<comment type="similarity">
    <text evidence="2">Belongs to the TRAFAC class translation factor GTPase superfamily. Classic translation factor GTPase family. BipA subfamily.</text>
</comment>
<dbReference type="GO" id="GO:0003924">
    <property type="term" value="F:GTPase activity"/>
    <property type="evidence" value="ECO:0007669"/>
    <property type="project" value="UniProtKB-UniRule"/>
</dbReference>
<dbReference type="InterPro" id="IPR047042">
    <property type="entry name" value="BipA_II"/>
</dbReference>
<keyword evidence="2" id="KW-0378">Hydrolase</keyword>
<evidence type="ECO:0000313" key="4">
    <source>
        <dbReference type="EMBL" id="AFM11084.1"/>
    </source>
</evidence>
<evidence type="ECO:0000256" key="2">
    <source>
        <dbReference type="HAMAP-Rule" id="MF_00849"/>
    </source>
</evidence>
<dbReference type="CDD" id="cd16263">
    <property type="entry name" value="BipA_III"/>
    <property type="match status" value="1"/>
</dbReference>
<dbReference type="SUPFAM" id="SSF50447">
    <property type="entry name" value="Translation proteins"/>
    <property type="match status" value="1"/>
</dbReference>
<dbReference type="Pfam" id="PF03144">
    <property type="entry name" value="GTP_EFTU_D2"/>
    <property type="match status" value="1"/>
</dbReference>
<dbReference type="InterPro" id="IPR004161">
    <property type="entry name" value="EFTu-like_2"/>
</dbReference>
<dbReference type="Gene3D" id="3.40.50.300">
    <property type="entry name" value="P-loop containing nucleotide triphosphate hydrolases"/>
    <property type="match status" value="1"/>
</dbReference>
<protein>
    <recommendedName>
        <fullName evidence="2">Large ribosomal subunit assembly factor BipA</fullName>
        <ecNumber evidence="2">3.6.5.-</ecNumber>
    </recommendedName>
    <alternativeName>
        <fullName evidence="2">GTP-binding protein BipA</fullName>
    </alternativeName>
</protein>
<feature type="binding site" evidence="2">
    <location>
        <begin position="11"/>
        <end position="16"/>
    </location>
    <ligand>
        <name>GTP</name>
        <dbReference type="ChEBI" id="CHEBI:37565"/>
    </ligand>
</feature>
<dbReference type="PANTHER" id="PTHR42908">
    <property type="entry name" value="TRANSLATION ELONGATION FACTOR-RELATED"/>
    <property type="match status" value="1"/>
</dbReference>
<dbReference type="OrthoDB" id="9801591at2"/>
<dbReference type="InterPro" id="IPR047043">
    <property type="entry name" value="BipA_III"/>
</dbReference>
<organism evidence="4 5">
    <name type="scientific">Turneriella parva (strain ATCC BAA-1111 / DSM 21527 / NCTC 11395 / H)</name>
    <name type="common">Leptospira parva</name>
    <dbReference type="NCBI Taxonomy" id="869212"/>
    <lineage>
        <taxon>Bacteria</taxon>
        <taxon>Pseudomonadati</taxon>
        <taxon>Spirochaetota</taxon>
        <taxon>Spirochaetia</taxon>
        <taxon>Leptospirales</taxon>
        <taxon>Leptospiraceae</taxon>
        <taxon>Turneriella</taxon>
    </lineage>
</organism>
<dbReference type="CDD" id="cd03710">
    <property type="entry name" value="BipA_TypA_C"/>
    <property type="match status" value="1"/>
</dbReference>
<comment type="subunit">
    <text evidence="2">Monomer.</text>
</comment>
<keyword evidence="2" id="KW-0699">rRNA-binding</keyword>
<dbReference type="NCBIfam" id="TIGR00231">
    <property type="entry name" value="small_GTP"/>
    <property type="match status" value="1"/>
</dbReference>
<dbReference type="InterPro" id="IPR042116">
    <property type="entry name" value="TypA/BipA_C"/>
</dbReference>
<dbReference type="InterPro" id="IPR047041">
    <property type="entry name" value="BipA_GTP-bd_dom"/>
</dbReference>
<dbReference type="InterPro" id="IPR048876">
    <property type="entry name" value="BipA_C"/>
</dbReference>
<dbReference type="InterPro" id="IPR005225">
    <property type="entry name" value="Small_GTP-bd"/>
</dbReference>
<dbReference type="SMART" id="SM00838">
    <property type="entry name" value="EFG_C"/>
    <property type="match status" value="1"/>
</dbReference>
<dbReference type="InterPro" id="IPR027417">
    <property type="entry name" value="P-loop_NTPase"/>
</dbReference>
<dbReference type="FunFam" id="2.40.50.250:FF:000001">
    <property type="entry name" value="GTP-binding protein TypA"/>
    <property type="match status" value="1"/>
</dbReference>
<evidence type="ECO:0000259" key="3">
    <source>
        <dbReference type="PROSITE" id="PS51722"/>
    </source>
</evidence>
<reference evidence="4 5" key="1">
    <citation type="submission" date="2012-06" db="EMBL/GenBank/DDBJ databases">
        <title>The complete chromosome of genome of Turneriella parva DSM 21527.</title>
        <authorList>
            <consortium name="US DOE Joint Genome Institute (JGI-PGF)"/>
            <person name="Lucas S."/>
            <person name="Han J."/>
            <person name="Lapidus A."/>
            <person name="Bruce D."/>
            <person name="Goodwin L."/>
            <person name="Pitluck S."/>
            <person name="Peters L."/>
            <person name="Kyrpides N."/>
            <person name="Mavromatis K."/>
            <person name="Ivanova N."/>
            <person name="Mikhailova N."/>
            <person name="Chertkov O."/>
            <person name="Detter J.C."/>
            <person name="Tapia R."/>
            <person name="Han C."/>
            <person name="Land M."/>
            <person name="Hauser L."/>
            <person name="Markowitz V."/>
            <person name="Cheng J.-F."/>
            <person name="Hugenholtz P."/>
            <person name="Woyke T."/>
            <person name="Wu D."/>
            <person name="Gronow S."/>
            <person name="Wellnitz S."/>
            <person name="Brambilla E."/>
            <person name="Klenk H.-P."/>
            <person name="Eisen J.A."/>
        </authorList>
    </citation>
    <scope>NUCLEOTIDE SEQUENCE [LARGE SCALE GENOMIC DNA]</scope>
    <source>
        <strain evidence="5">ATCC BAA-1111 / DSM 21527 / NCTC 11395 / H</strain>
    </source>
</reference>
<dbReference type="Gene3D" id="2.40.30.10">
    <property type="entry name" value="Translation factors"/>
    <property type="match status" value="1"/>
</dbReference>
<dbReference type="EC" id="3.6.5.-" evidence="2"/>
<keyword evidence="2" id="KW-0547">Nucleotide-binding</keyword>
<keyword evidence="2" id="KW-0694">RNA-binding</keyword>
<dbReference type="PANTHER" id="PTHR42908:SF8">
    <property type="entry name" value="TR-TYPE G DOMAIN-CONTAINING PROTEIN"/>
    <property type="match status" value="1"/>
</dbReference>
<dbReference type="InterPro" id="IPR009000">
    <property type="entry name" value="Transl_B-barrel_sf"/>
</dbReference>
<accession>I4B1C7</accession>
<dbReference type="HAMAP" id="MF_00849">
    <property type="entry name" value="BipA"/>
    <property type="match status" value="1"/>
</dbReference>
<dbReference type="PATRIC" id="fig|869212.3.peg.402"/>
<keyword evidence="2" id="KW-0963">Cytoplasm</keyword>
<keyword evidence="2" id="KW-0690">Ribosome biogenesis</keyword>
<dbReference type="PRINTS" id="PR00315">
    <property type="entry name" value="ELONGATNFCT"/>
</dbReference>
<comment type="subcellular location">
    <subcellularLocation>
        <location evidence="2">Cytoplasm</location>
    </subcellularLocation>
    <text evidence="2">Binds to ribosomes.</text>
</comment>
<comment type="catalytic activity">
    <reaction evidence="2">
        <text>GTP + H2O = GDP + phosphate + H(+)</text>
        <dbReference type="Rhea" id="RHEA:19669"/>
        <dbReference type="ChEBI" id="CHEBI:15377"/>
        <dbReference type="ChEBI" id="CHEBI:15378"/>
        <dbReference type="ChEBI" id="CHEBI:37565"/>
        <dbReference type="ChEBI" id="CHEBI:43474"/>
        <dbReference type="ChEBI" id="CHEBI:58189"/>
    </reaction>
</comment>
<dbReference type="HOGENOM" id="CLU_017016_4_0_12"/>
<dbReference type="CDD" id="cd03691">
    <property type="entry name" value="BipA_TypA_II"/>
    <property type="match status" value="1"/>
</dbReference>
<comment type="function">
    <text evidence="2">A 50S ribosomal subunit assembly protein with GTPase activity, required for 50S subunit assembly at low temperatures, may also play a role in translation. Binds GTP and analogs. Binds the 70S ribosome between the 30S and 50S subunits, in a similar position as ribosome-bound EF-G; it contacts a number of ribosomal proteins, both rRNAs and the A-site tRNA.</text>
</comment>
<dbReference type="InterPro" id="IPR006298">
    <property type="entry name" value="BipA"/>
</dbReference>
<dbReference type="PROSITE" id="PS00301">
    <property type="entry name" value="G_TR_1"/>
    <property type="match status" value="1"/>
</dbReference>
<dbReference type="Pfam" id="PF00009">
    <property type="entry name" value="GTP_EFTU"/>
    <property type="match status" value="1"/>
</dbReference>
<feature type="domain" description="Tr-type G" evidence="3">
    <location>
        <begin position="1"/>
        <end position="201"/>
    </location>
</feature>
<dbReference type="InterPro" id="IPR031157">
    <property type="entry name" value="G_TR_CS"/>
</dbReference>
<dbReference type="Pfam" id="PF00679">
    <property type="entry name" value="EFG_C"/>
    <property type="match status" value="1"/>
</dbReference>
<dbReference type="SUPFAM" id="SSF52540">
    <property type="entry name" value="P-loop containing nucleoside triphosphate hydrolases"/>
    <property type="match status" value="1"/>
</dbReference>
<dbReference type="InterPro" id="IPR035651">
    <property type="entry name" value="BipA_V"/>
</dbReference>
<dbReference type="NCBIfam" id="TIGR01394">
    <property type="entry name" value="TypA_BipA"/>
    <property type="match status" value="1"/>
</dbReference>
<dbReference type="Gene3D" id="3.30.70.870">
    <property type="entry name" value="Elongation Factor G (Translational Gtpase), domain 3"/>
    <property type="match status" value="1"/>
</dbReference>
<dbReference type="GO" id="GO:0000049">
    <property type="term" value="F:tRNA binding"/>
    <property type="evidence" value="ECO:0007669"/>
    <property type="project" value="UniProtKB-KW"/>
</dbReference>
<dbReference type="EMBL" id="CP002959">
    <property type="protein sequence ID" value="AFM11084.1"/>
    <property type="molecule type" value="Genomic_DNA"/>
</dbReference>
<feature type="binding site" evidence="2">
    <location>
        <begin position="122"/>
        <end position="125"/>
    </location>
    <ligand>
        <name>GTP</name>
        <dbReference type="ChEBI" id="CHEBI:37565"/>
    </ligand>
</feature>
<dbReference type="InterPro" id="IPR000795">
    <property type="entry name" value="T_Tr_GTP-bd_dom"/>
</dbReference>
<dbReference type="KEGG" id="tpx:Turpa_0428"/>
<keyword evidence="5" id="KW-1185">Reference proteome</keyword>